<dbReference type="OrthoDB" id="2942789at2"/>
<sequence length="125" mass="14555">MSDTHDSFTKAVEKLKKVARELEPTNEENKEWCNLANEIDNMDVAPELVLKMQPQLLHYDITSKYLPQKWEMPRGGRLLYSDRELLEALKLIIFNSGVKNTLDLIPRELIEAYLHKKENSSKESP</sequence>
<evidence type="ECO:0000313" key="2">
    <source>
        <dbReference type="Proteomes" id="UP000324517"/>
    </source>
</evidence>
<reference evidence="1 2" key="1">
    <citation type="submission" date="2019-08" db="EMBL/GenBank/DDBJ databases">
        <title>Bacillus genomes from the desert of Cuatro Cienegas, Coahuila.</title>
        <authorList>
            <person name="Olmedo-Alvarez G."/>
        </authorList>
    </citation>
    <scope>NUCLEOTIDE SEQUENCE [LARGE SCALE GENOMIC DNA]</scope>
    <source>
        <strain evidence="1 2">CH98b_3T</strain>
    </source>
</reference>
<accession>A0A5D4TBV5</accession>
<dbReference type="Proteomes" id="UP000324517">
    <property type="component" value="Unassembled WGS sequence"/>
</dbReference>
<evidence type="ECO:0000313" key="1">
    <source>
        <dbReference type="EMBL" id="TYS72371.1"/>
    </source>
</evidence>
<organism evidence="1 2">
    <name type="scientific">Sutcliffiella horikoshii</name>
    <dbReference type="NCBI Taxonomy" id="79883"/>
    <lineage>
        <taxon>Bacteria</taxon>
        <taxon>Bacillati</taxon>
        <taxon>Bacillota</taxon>
        <taxon>Bacilli</taxon>
        <taxon>Bacillales</taxon>
        <taxon>Bacillaceae</taxon>
        <taxon>Sutcliffiella</taxon>
    </lineage>
</organism>
<dbReference type="EMBL" id="VTET01000004">
    <property type="protein sequence ID" value="TYS72371.1"/>
    <property type="molecule type" value="Genomic_DNA"/>
</dbReference>
<gene>
    <name evidence="1" type="ORF">FZC75_10475</name>
</gene>
<comment type="caution">
    <text evidence="1">The sequence shown here is derived from an EMBL/GenBank/DDBJ whole genome shotgun (WGS) entry which is preliminary data.</text>
</comment>
<dbReference type="RefSeq" id="WP_148979236.1">
    <property type="nucleotide sequence ID" value="NZ_JBNILM010000004.1"/>
</dbReference>
<name>A0A5D4TBV5_9BACI</name>
<dbReference type="AlphaFoldDB" id="A0A5D4TBV5"/>
<protein>
    <submittedName>
        <fullName evidence="1">Uncharacterized protein</fullName>
    </submittedName>
</protein>
<proteinExistence type="predicted"/>